<keyword evidence="1" id="KW-0175">Coiled coil</keyword>
<organism evidence="4 5">
    <name type="scientific">Shewanella pneumatophori</name>
    <dbReference type="NCBI Taxonomy" id="314092"/>
    <lineage>
        <taxon>Bacteria</taxon>
        <taxon>Pseudomonadati</taxon>
        <taxon>Pseudomonadota</taxon>
        <taxon>Gammaproteobacteria</taxon>
        <taxon>Alteromonadales</taxon>
        <taxon>Shewanellaceae</taxon>
        <taxon>Shewanella</taxon>
    </lineage>
</organism>
<sequence length="455" mass="50418">MDFKWTKVAILVSISSIPLAVFGADTNQTQMTEAEELQLLKKQLILLNQQLQMQQRAINQMAQKVLSKEAQLKQAQATSSPKTTAAQTSKVTAQQAQVTASSQAQPQNQQAAIERSPQQPAQIASSQAQSSTQPAVKKEPERSRSTEDVLQEAHNVFDRKLTIEPSLTYSYYGRKDLVLRGFLALDAIFLGNLNLDRIRSNTVQLDLTTRYTLNDSWQFEMAMPFVYRLNKYESVGEGNSSQLYESADVEGAQIGDMSVAAYYRIMTEGDGWPDWVWNVRVRMPTGEDPFGINLESSESGNLTYPDQIATGAGVWGISTGFSLAKTYDPAIVFFNLNYGTFLSEEYGDLSGLPGLSPGEIDLGDYIDYSLGLAFAVSERMSIGMSFNQRFFTKTRQKPLGGQWQDIARTDTNTANLGLGATLALTENFSMVTSIGAGLTEDSPDYQISLRFPYRF</sequence>
<accession>A0A9X2CHE7</accession>
<feature type="region of interest" description="Disordered" evidence="2">
    <location>
        <begin position="97"/>
        <end position="148"/>
    </location>
</feature>
<keyword evidence="3" id="KW-0732">Signal</keyword>
<feature type="coiled-coil region" evidence="1">
    <location>
        <begin position="34"/>
        <end position="78"/>
    </location>
</feature>
<dbReference type="RefSeq" id="WP_248951037.1">
    <property type="nucleotide sequence ID" value="NZ_JAKILB010000010.1"/>
</dbReference>
<protein>
    <submittedName>
        <fullName evidence="4">Transporter</fullName>
    </submittedName>
</protein>
<feature type="compositionally biased region" description="Low complexity" evidence="2">
    <location>
        <begin position="97"/>
        <end position="135"/>
    </location>
</feature>
<dbReference type="AlphaFoldDB" id="A0A9X2CHE7"/>
<evidence type="ECO:0000256" key="1">
    <source>
        <dbReference type="SAM" id="Coils"/>
    </source>
</evidence>
<evidence type="ECO:0000256" key="3">
    <source>
        <dbReference type="SAM" id="SignalP"/>
    </source>
</evidence>
<dbReference type="Proteomes" id="UP001139293">
    <property type="component" value="Unassembled WGS sequence"/>
</dbReference>
<feature type="compositionally biased region" description="Basic and acidic residues" evidence="2">
    <location>
        <begin position="136"/>
        <end position="147"/>
    </location>
</feature>
<reference evidence="4" key="1">
    <citation type="submission" date="2022-01" db="EMBL/GenBank/DDBJ databases">
        <title>Whole genome-based taxonomy of the Shewanellaceae.</title>
        <authorList>
            <person name="Martin-Rodriguez A.J."/>
        </authorList>
    </citation>
    <scope>NUCLEOTIDE SEQUENCE</scope>
    <source>
        <strain evidence="4">KCTC 23973</strain>
    </source>
</reference>
<evidence type="ECO:0000313" key="4">
    <source>
        <dbReference type="EMBL" id="MCL1139966.1"/>
    </source>
</evidence>
<feature type="chain" id="PRO_5040737340" evidence="3">
    <location>
        <begin position="24"/>
        <end position="455"/>
    </location>
</feature>
<comment type="caution">
    <text evidence="4">The sequence shown here is derived from an EMBL/GenBank/DDBJ whole genome shotgun (WGS) entry which is preliminary data.</text>
</comment>
<gene>
    <name evidence="4" type="ORF">L2740_15580</name>
</gene>
<dbReference type="EMBL" id="JAKILB010000010">
    <property type="protein sequence ID" value="MCL1139966.1"/>
    <property type="molecule type" value="Genomic_DNA"/>
</dbReference>
<feature type="signal peptide" evidence="3">
    <location>
        <begin position="1"/>
        <end position="23"/>
    </location>
</feature>
<keyword evidence="5" id="KW-1185">Reference proteome</keyword>
<evidence type="ECO:0000313" key="5">
    <source>
        <dbReference type="Proteomes" id="UP001139293"/>
    </source>
</evidence>
<proteinExistence type="predicted"/>
<evidence type="ECO:0000256" key="2">
    <source>
        <dbReference type="SAM" id="MobiDB-lite"/>
    </source>
</evidence>
<name>A0A9X2CHE7_9GAMM</name>